<keyword evidence="2" id="KW-0732">Signal</keyword>
<keyword evidence="4" id="KW-1185">Reference proteome</keyword>
<organism evidence="3 4">
    <name type="scientific">Rousettus aegyptiacus</name>
    <name type="common">Egyptian fruit bat</name>
    <name type="synonym">Pteropus aegyptiacus</name>
    <dbReference type="NCBI Taxonomy" id="9407"/>
    <lineage>
        <taxon>Eukaryota</taxon>
        <taxon>Metazoa</taxon>
        <taxon>Chordata</taxon>
        <taxon>Craniata</taxon>
        <taxon>Vertebrata</taxon>
        <taxon>Euteleostomi</taxon>
        <taxon>Mammalia</taxon>
        <taxon>Eutheria</taxon>
        <taxon>Laurasiatheria</taxon>
        <taxon>Chiroptera</taxon>
        <taxon>Yinpterochiroptera</taxon>
        <taxon>Pteropodoidea</taxon>
        <taxon>Pteropodidae</taxon>
        <taxon>Rousettinae</taxon>
        <taxon>Rousettus</taxon>
    </lineage>
</organism>
<evidence type="ECO:0000256" key="2">
    <source>
        <dbReference type="SAM" id="SignalP"/>
    </source>
</evidence>
<name>A0A7J8D6S1_ROUAE</name>
<keyword evidence="1" id="KW-0812">Transmembrane</keyword>
<evidence type="ECO:0000313" key="3">
    <source>
        <dbReference type="EMBL" id="KAF6418726.1"/>
    </source>
</evidence>
<feature type="transmembrane region" description="Helical" evidence="1">
    <location>
        <begin position="91"/>
        <end position="109"/>
    </location>
</feature>
<dbReference type="EMBL" id="JACASE010000013">
    <property type="protein sequence ID" value="KAF6418726.1"/>
    <property type="molecule type" value="Genomic_DNA"/>
</dbReference>
<sequence length="159" mass="18609">MLMYLVLPVALALKMRSSTFQGTSFTMRIEDRQILRQVFSFLKDYTGRLHPYLPLETSRTQRFVGWLLEVTGSRQCKGAPTLIAPSLFRTLWFFCLFFVFWFFFTCLDIQNLESSQVDIYHPVPSLRPVPFSVTGYCLLSFSPFVTRYRPFVQSSEKLT</sequence>
<feature type="signal peptide" evidence="2">
    <location>
        <begin position="1"/>
        <end position="17"/>
    </location>
</feature>
<dbReference type="Proteomes" id="UP000593571">
    <property type="component" value="Unassembled WGS sequence"/>
</dbReference>
<reference evidence="3 4" key="1">
    <citation type="journal article" date="2020" name="Nature">
        <title>Six reference-quality genomes reveal evolution of bat adaptations.</title>
        <authorList>
            <person name="Jebb D."/>
            <person name="Huang Z."/>
            <person name="Pippel M."/>
            <person name="Hughes G.M."/>
            <person name="Lavrichenko K."/>
            <person name="Devanna P."/>
            <person name="Winkler S."/>
            <person name="Jermiin L.S."/>
            <person name="Skirmuntt E.C."/>
            <person name="Katzourakis A."/>
            <person name="Burkitt-Gray L."/>
            <person name="Ray D.A."/>
            <person name="Sullivan K.A.M."/>
            <person name="Roscito J.G."/>
            <person name="Kirilenko B.M."/>
            <person name="Davalos L.M."/>
            <person name="Corthals A.P."/>
            <person name="Power M.L."/>
            <person name="Jones G."/>
            <person name="Ransome R.D."/>
            <person name="Dechmann D.K.N."/>
            <person name="Locatelli A.G."/>
            <person name="Puechmaille S.J."/>
            <person name="Fedrigo O."/>
            <person name="Jarvis E.D."/>
            <person name="Hiller M."/>
            <person name="Vernes S.C."/>
            <person name="Myers E.W."/>
            <person name="Teeling E.C."/>
        </authorList>
    </citation>
    <scope>NUCLEOTIDE SEQUENCE [LARGE SCALE GENOMIC DNA]</scope>
    <source>
        <strain evidence="3">MRouAeg1</strain>
        <tissue evidence="3">Muscle</tissue>
    </source>
</reference>
<evidence type="ECO:0000313" key="4">
    <source>
        <dbReference type="Proteomes" id="UP000593571"/>
    </source>
</evidence>
<keyword evidence="1" id="KW-1133">Transmembrane helix</keyword>
<keyword evidence="1" id="KW-0472">Membrane</keyword>
<gene>
    <name evidence="3" type="ORF">HJG63_008751</name>
</gene>
<protein>
    <submittedName>
        <fullName evidence="3">Uncharacterized protein</fullName>
    </submittedName>
</protein>
<comment type="caution">
    <text evidence="3">The sequence shown here is derived from an EMBL/GenBank/DDBJ whole genome shotgun (WGS) entry which is preliminary data.</text>
</comment>
<proteinExistence type="predicted"/>
<evidence type="ECO:0000256" key="1">
    <source>
        <dbReference type="SAM" id="Phobius"/>
    </source>
</evidence>
<accession>A0A7J8D6S1</accession>
<feature type="chain" id="PRO_5029648126" evidence="2">
    <location>
        <begin position="18"/>
        <end position="159"/>
    </location>
</feature>
<dbReference type="AlphaFoldDB" id="A0A7J8D6S1"/>